<dbReference type="GO" id="GO:0005524">
    <property type="term" value="F:ATP binding"/>
    <property type="evidence" value="ECO:0007669"/>
    <property type="project" value="UniProtKB-KW"/>
</dbReference>
<feature type="non-terminal residue" evidence="2">
    <location>
        <position position="190"/>
    </location>
</feature>
<dbReference type="PANTHER" id="PTHR30050:SF4">
    <property type="entry name" value="ATP-BINDING PROTEIN RV3427C IN INSERTION SEQUENCE-RELATED"/>
    <property type="match status" value="1"/>
</dbReference>
<keyword evidence="2" id="KW-0547">Nucleotide-binding</keyword>
<dbReference type="GO" id="GO:0006260">
    <property type="term" value="P:DNA replication"/>
    <property type="evidence" value="ECO:0007669"/>
    <property type="project" value="TreeGrafter"/>
</dbReference>
<dbReference type="InterPro" id="IPR002611">
    <property type="entry name" value="IstB_ATP-bd"/>
</dbReference>
<keyword evidence="3" id="KW-1185">Reference proteome</keyword>
<dbReference type="RefSeq" id="WP_249334815.1">
    <property type="nucleotide sequence ID" value="NZ_JACRSY010000090.1"/>
</dbReference>
<dbReference type="AlphaFoldDB" id="A0A926ENM8"/>
<protein>
    <submittedName>
        <fullName evidence="2">ATP-binding protein</fullName>
    </submittedName>
</protein>
<proteinExistence type="predicted"/>
<evidence type="ECO:0000313" key="2">
    <source>
        <dbReference type="EMBL" id="MBC8581745.1"/>
    </source>
</evidence>
<evidence type="ECO:0000313" key="3">
    <source>
        <dbReference type="Proteomes" id="UP000655830"/>
    </source>
</evidence>
<keyword evidence="2" id="KW-0067">ATP-binding</keyword>
<comment type="caution">
    <text evidence="2">The sequence shown here is derived from an EMBL/GenBank/DDBJ whole genome shotgun (WGS) entry which is preliminary data.</text>
</comment>
<accession>A0A926ENM8</accession>
<feature type="domain" description="IstB-like ATP-binding" evidence="1">
    <location>
        <begin position="9"/>
        <end position="189"/>
    </location>
</feature>
<name>A0A926ENM8_9FIRM</name>
<evidence type="ECO:0000259" key="1">
    <source>
        <dbReference type="Pfam" id="PF01695"/>
    </source>
</evidence>
<dbReference type="SUPFAM" id="SSF52540">
    <property type="entry name" value="P-loop containing nucleoside triphosphate hydrolases"/>
    <property type="match status" value="1"/>
</dbReference>
<dbReference type="Proteomes" id="UP000655830">
    <property type="component" value="Unassembled WGS sequence"/>
</dbReference>
<dbReference type="EMBL" id="JACRSY010000090">
    <property type="protein sequence ID" value="MBC8581745.1"/>
    <property type="molecule type" value="Genomic_DNA"/>
</dbReference>
<dbReference type="Gene3D" id="3.40.50.300">
    <property type="entry name" value="P-loop containing nucleotide triphosphate hydrolases"/>
    <property type="match status" value="1"/>
</dbReference>
<gene>
    <name evidence="2" type="ORF">H8718_19935</name>
</gene>
<dbReference type="PANTHER" id="PTHR30050">
    <property type="entry name" value="CHROMOSOMAL REPLICATION INITIATOR PROTEIN DNAA"/>
    <property type="match status" value="1"/>
</dbReference>
<dbReference type="Pfam" id="PF01695">
    <property type="entry name" value="IstB_IS21"/>
    <property type="match status" value="1"/>
</dbReference>
<sequence length="190" mass="22075">MVNDETKRKLRELTLDGLIDALNIQDENPALFTAMPFDERFELAIDELYQTKNNKRCKRLIKGAHFRFPDADINTMYYADRGLDKNQIVELSTCQYLRNNNSLVLEGFTGSGKTFLACALGKAACRQLYRVRYIRLPDLLTLRDEALAEGKGMSKLITKFSNYHLLIIDEWLLHDLTEEDVRFIFELTEK</sequence>
<dbReference type="InterPro" id="IPR027417">
    <property type="entry name" value="P-loop_NTPase"/>
</dbReference>
<dbReference type="CDD" id="cd00009">
    <property type="entry name" value="AAA"/>
    <property type="match status" value="1"/>
</dbReference>
<reference evidence="2" key="1">
    <citation type="submission" date="2020-08" db="EMBL/GenBank/DDBJ databases">
        <title>Genome public.</title>
        <authorList>
            <person name="Liu C."/>
            <person name="Sun Q."/>
        </authorList>
    </citation>
    <scope>NUCLEOTIDE SEQUENCE</scope>
    <source>
        <strain evidence="2">NSJ-12</strain>
    </source>
</reference>
<organism evidence="2 3">
    <name type="scientific">Zhenhengia yiwuensis</name>
    <dbReference type="NCBI Taxonomy" id="2763666"/>
    <lineage>
        <taxon>Bacteria</taxon>
        <taxon>Bacillati</taxon>
        <taxon>Bacillota</taxon>
        <taxon>Clostridia</taxon>
        <taxon>Lachnospirales</taxon>
        <taxon>Lachnospiraceae</taxon>
        <taxon>Zhenhengia</taxon>
    </lineage>
</organism>